<gene>
    <name evidence="1" type="ORF">Bccel_3009</name>
</gene>
<dbReference type="OrthoDB" id="2665969at2"/>
<dbReference type="STRING" id="398512.Bccel_3009"/>
<evidence type="ECO:0000313" key="1">
    <source>
        <dbReference type="EMBL" id="KNY27738.1"/>
    </source>
</evidence>
<keyword evidence="2" id="KW-1185">Reference proteome</keyword>
<reference evidence="2" key="1">
    <citation type="submission" date="2015-07" db="EMBL/GenBank/DDBJ databases">
        <title>Near-Complete Genome Sequence of the Cellulolytic Bacterium Bacteroides (Pseudobacteroides) cellulosolvens ATCC 35603.</title>
        <authorList>
            <person name="Dassa B."/>
            <person name="Utturkar S.M."/>
            <person name="Klingeman D.M."/>
            <person name="Hurt R.A."/>
            <person name="Keller M."/>
            <person name="Xu J."/>
            <person name="Reddy Y.H.K."/>
            <person name="Borovok I."/>
            <person name="Grinberg I.R."/>
            <person name="Lamed R."/>
            <person name="Zhivin O."/>
            <person name="Bayer E.A."/>
            <person name="Brown S.D."/>
        </authorList>
    </citation>
    <scope>NUCLEOTIDE SEQUENCE [LARGE SCALE GENOMIC DNA]</scope>
    <source>
        <strain evidence="2">DSM 2933</strain>
    </source>
</reference>
<dbReference type="eggNOG" id="ENOG502ZBVT">
    <property type="taxonomic scope" value="Bacteria"/>
</dbReference>
<dbReference type="AlphaFoldDB" id="A0A0L6JPN7"/>
<dbReference type="Proteomes" id="UP000036923">
    <property type="component" value="Unassembled WGS sequence"/>
</dbReference>
<accession>A0A0L6JPN7</accession>
<proteinExistence type="predicted"/>
<dbReference type="RefSeq" id="WP_028308404.1">
    <property type="nucleotide sequence ID" value="NZ_JQKC01000035.1"/>
</dbReference>
<sequence length="354" mass="40393">MLLYLSSSGKSDLTDFLEEENEHAQSNKTEVVIKKLVGRFTLKQFVVKDMRNYQSCKYFMVDIGCIEDSLDDFIVALQSFQMMFNARIIVILSGCDNEKAYIDKLLGIGVTDIVSASTVEDLECEIRECLSEAGMQRYKQAEELTKKELKIVPSEIKESVEIEIPRYKWSAKNIKIAVAGAERRNGVTVTAFNFANWLIARGATACYVEMNMNRHLHYLIERYTYEKAGEHYPVGDVDCFLTNEIDKDYNFIIYDCGVIKELTNAFKEAAIRLVCGSLLPYEEANYSKLLHLCKNLSTFKMALSVPLEFQSDCKATFGADLMIADASHDLFNDNINGHIYHPIVKEYIITERKL</sequence>
<comment type="caution">
    <text evidence="1">The sequence shown here is derived from an EMBL/GenBank/DDBJ whole genome shotgun (WGS) entry which is preliminary data.</text>
</comment>
<evidence type="ECO:0000313" key="2">
    <source>
        <dbReference type="Proteomes" id="UP000036923"/>
    </source>
</evidence>
<protein>
    <submittedName>
        <fullName evidence="1">Uncharacterized protein</fullName>
    </submittedName>
</protein>
<organism evidence="1 2">
    <name type="scientific">Pseudobacteroides cellulosolvens ATCC 35603 = DSM 2933</name>
    <dbReference type="NCBI Taxonomy" id="398512"/>
    <lineage>
        <taxon>Bacteria</taxon>
        <taxon>Bacillati</taxon>
        <taxon>Bacillota</taxon>
        <taxon>Clostridia</taxon>
        <taxon>Eubacteriales</taxon>
        <taxon>Oscillospiraceae</taxon>
        <taxon>Pseudobacteroides</taxon>
    </lineage>
</organism>
<dbReference type="EMBL" id="LGTC01000001">
    <property type="protein sequence ID" value="KNY27738.1"/>
    <property type="molecule type" value="Genomic_DNA"/>
</dbReference>
<name>A0A0L6JPN7_9FIRM</name>